<dbReference type="Proteomes" id="UP000801864">
    <property type="component" value="Unassembled WGS sequence"/>
</dbReference>
<name>A0A9P4XKP6_9HYPO</name>
<sequence length="250" mass="27903">MAACCTCVGYLVPERTCKEQTQAKYCLHTRLKDVFPSLDSIKVIPCGISYLQRPVLSSSLASKGFALVRLSCHHGPRSHPRRLPWLPRKARGIPPRSHQTRTRYYASARPLCLNSSSSSSNLMARCSRTPLGALPVLYLRRFLPQSHRTDRERLADLHRTRRHTLAWWRLRASASTGNLCSHFGGRRNVQRHPTLAMPSWALSWVLDPDLWMALGCGSSLEASSLGGCERSGRQSLHSASPGPPNAQLML</sequence>
<evidence type="ECO:0000313" key="3">
    <source>
        <dbReference type="Proteomes" id="UP000801864"/>
    </source>
</evidence>
<keyword evidence="3" id="KW-1185">Reference proteome</keyword>
<reference evidence="2 3" key="1">
    <citation type="submission" date="2018-06" db="EMBL/GenBank/DDBJ databases">
        <title>Genome analysis of cellulolytic fungus Trichoderma lentiforme CFAM-422.</title>
        <authorList>
            <person name="Steindorff A.S."/>
            <person name="Formighieri E.F."/>
            <person name="Midorikawa G.E.O."/>
            <person name="Tamietti M.S."/>
            <person name="Ramos E.Z."/>
            <person name="Silva A.S."/>
            <person name="Bon E.P.S."/>
            <person name="Mendes T.D."/>
            <person name="Damaso M.C.T."/>
            <person name="Favaro L.C.L."/>
        </authorList>
    </citation>
    <scope>NUCLEOTIDE SEQUENCE [LARGE SCALE GENOMIC DNA]</scope>
    <source>
        <strain evidence="2 3">CFAM-422</strain>
    </source>
</reference>
<dbReference type="EMBL" id="QLNT01000004">
    <property type="protein sequence ID" value="KAF3075034.1"/>
    <property type="molecule type" value="Genomic_DNA"/>
</dbReference>
<organism evidence="2 3">
    <name type="scientific">Trichoderma lentiforme</name>
    <dbReference type="NCBI Taxonomy" id="1567552"/>
    <lineage>
        <taxon>Eukaryota</taxon>
        <taxon>Fungi</taxon>
        <taxon>Dikarya</taxon>
        <taxon>Ascomycota</taxon>
        <taxon>Pezizomycotina</taxon>
        <taxon>Sordariomycetes</taxon>
        <taxon>Hypocreomycetidae</taxon>
        <taxon>Hypocreales</taxon>
        <taxon>Hypocreaceae</taxon>
        <taxon>Trichoderma</taxon>
    </lineage>
</organism>
<gene>
    <name evidence="2" type="ORF">CFAM422_002949</name>
</gene>
<evidence type="ECO:0000313" key="2">
    <source>
        <dbReference type="EMBL" id="KAF3075034.1"/>
    </source>
</evidence>
<dbReference type="AlphaFoldDB" id="A0A9P4XKP6"/>
<feature type="region of interest" description="Disordered" evidence="1">
    <location>
        <begin position="231"/>
        <end position="250"/>
    </location>
</feature>
<accession>A0A9P4XKP6</accession>
<proteinExistence type="predicted"/>
<evidence type="ECO:0000256" key="1">
    <source>
        <dbReference type="SAM" id="MobiDB-lite"/>
    </source>
</evidence>
<protein>
    <submittedName>
        <fullName evidence="2">Uncharacterized protein</fullName>
    </submittedName>
</protein>
<comment type="caution">
    <text evidence="2">The sequence shown here is derived from an EMBL/GenBank/DDBJ whole genome shotgun (WGS) entry which is preliminary data.</text>
</comment>